<keyword evidence="3" id="KW-0479">Metal-binding</keyword>
<comment type="caution">
    <text evidence="9">The sequence shown here is derived from an EMBL/GenBank/DDBJ whole genome shotgun (WGS) entry which is preliminary data.</text>
</comment>
<dbReference type="PROSITE" id="PS50089">
    <property type="entry name" value="ZF_RING_2"/>
    <property type="match status" value="1"/>
</dbReference>
<feature type="compositionally biased region" description="Basic and acidic residues" evidence="7">
    <location>
        <begin position="410"/>
        <end position="426"/>
    </location>
</feature>
<name>A0A1Y2B023_9FUNG</name>
<feature type="compositionally biased region" description="Basic and acidic residues" evidence="7">
    <location>
        <begin position="818"/>
        <end position="832"/>
    </location>
</feature>
<evidence type="ECO:0000313" key="10">
    <source>
        <dbReference type="Proteomes" id="UP000193920"/>
    </source>
</evidence>
<keyword evidence="5" id="KW-0862">Zinc</keyword>
<evidence type="ECO:0000256" key="4">
    <source>
        <dbReference type="ARBA" id="ARBA00022771"/>
    </source>
</evidence>
<feature type="compositionally biased region" description="Polar residues" evidence="7">
    <location>
        <begin position="743"/>
        <end position="758"/>
    </location>
</feature>
<sequence>MSNNDSNKSLNLNATEFVPKNLSSKNREDKPKRYNNRNKNNNNNNNNNNNRNNSGNNGHRYGGYNNKNKNNNNRRQNRNQYQQSSLNQSSTQSLEIDGPRNRRGEVELTNLINFTFPARQNNNHTVHYHRKKKVSYEPFNKQRFINSNYQFILKSDKNYEKHLQDPDAFIEWDNIQQVIIPTAEIPSCPICLNKPIVGKVTNCGHCFCYPCILHYLKVDSKEKYKSCPLCQDIITERSLKYVRFREVEKIKPDPNKRIEFKLMKRKMGTSLAIPKSTIINNILRMPRPNQTDLLPFAKLFYASSSYIKNEIILPAYHDLQEYLREVESEEKAARLSNIIIVSEIPYIQMAIKKVVEESKIYPDINIEEALKLLSQEEKKEIFKDTYASKIAGKSNESTAETTKSTNTARSKSETTENKKQTIKQWGKEMNLEEKKYQEKKLKEGGFEPAFSDDEENESDKITKEKSKNKKSNNGFDGEFILNNNNFYQSYSDESLNEIKEEEGKEGKINNKNDEKKEKESTFSQVIHNENEDGSSDNSDNIYYFYQLADGQHYYLHPLCNKILKYEYGDYSNFPETISCRLLSLEESTINEDMRKRFKYLSHLPLTCDIVLCEIYLSDIVSSATFKKFKPEITQLSKKRQQKLAKEKPRNKDNNLKNEWMNLYKSLETSSNVDDNNRSQPLLYEPVNDSLLYSGNNKKKSDNNSQDFVPAALSQEAIDFLKNQQKKKAANSFAKIASSSSSSTNVTFSPWQGKKSTTTPKKKNLMVNGNEWVVSKDSGWSLDFDELVDDDDETSKKQKELTISDIINSSKNKNKNKGKGKDKDKDNNKDSKSNESQQSNTTTTIIENPSEEDVESTDKTNENNKGKEEVDAATPSIEESSSKNNGKLGKKKSKKVIMISNGGQRRRY</sequence>
<gene>
    <name evidence="9" type="ORF">LY90DRAFT_674269</name>
</gene>
<feature type="region of interest" description="Disordered" evidence="7">
    <location>
        <begin position="1"/>
        <end position="102"/>
    </location>
</feature>
<dbReference type="GO" id="GO:0008270">
    <property type="term" value="F:zinc ion binding"/>
    <property type="evidence" value="ECO:0007669"/>
    <property type="project" value="UniProtKB-KW"/>
</dbReference>
<feature type="region of interest" description="Disordered" evidence="7">
    <location>
        <begin position="733"/>
        <end position="762"/>
    </location>
</feature>
<feature type="compositionally biased region" description="Low complexity" evidence="7">
    <location>
        <begin position="1"/>
        <end position="13"/>
    </location>
</feature>
<feature type="compositionally biased region" description="Low complexity" evidence="7">
    <location>
        <begin position="833"/>
        <end position="847"/>
    </location>
</feature>
<evidence type="ECO:0000256" key="2">
    <source>
        <dbReference type="ARBA" id="ARBA00022490"/>
    </source>
</evidence>
<dbReference type="CDD" id="cd16536">
    <property type="entry name" value="RING-HC_RNF10"/>
    <property type="match status" value="1"/>
</dbReference>
<dbReference type="InterPro" id="IPR039739">
    <property type="entry name" value="MAG2/RNF10"/>
</dbReference>
<feature type="domain" description="RING-type" evidence="8">
    <location>
        <begin position="188"/>
        <end position="231"/>
    </location>
</feature>
<evidence type="ECO:0000313" key="9">
    <source>
        <dbReference type="EMBL" id="ORY27837.1"/>
    </source>
</evidence>
<dbReference type="Pfam" id="PF00097">
    <property type="entry name" value="zf-C3HC4"/>
    <property type="match status" value="1"/>
</dbReference>
<dbReference type="SUPFAM" id="SSF57850">
    <property type="entry name" value="RING/U-box"/>
    <property type="match status" value="1"/>
</dbReference>
<reference evidence="9 10" key="1">
    <citation type="submission" date="2016-08" db="EMBL/GenBank/DDBJ databases">
        <title>A Parts List for Fungal Cellulosomes Revealed by Comparative Genomics.</title>
        <authorList>
            <consortium name="DOE Joint Genome Institute"/>
            <person name="Haitjema C.H."/>
            <person name="Gilmore S.P."/>
            <person name="Henske J.K."/>
            <person name="Solomon K.V."/>
            <person name="De Groot R."/>
            <person name="Kuo A."/>
            <person name="Mondo S.J."/>
            <person name="Salamov A.A."/>
            <person name="Labutti K."/>
            <person name="Zhao Z."/>
            <person name="Chiniquy J."/>
            <person name="Barry K."/>
            <person name="Brewer H.M."/>
            <person name="Purvine S.O."/>
            <person name="Wright A.T."/>
            <person name="Boxma B."/>
            <person name="Van Alen T."/>
            <person name="Hackstein J.H."/>
            <person name="Baker S.E."/>
            <person name="Grigoriev I.V."/>
            <person name="O'Malley M.A."/>
        </authorList>
    </citation>
    <scope>NUCLEOTIDE SEQUENCE [LARGE SCALE GENOMIC DNA]</scope>
    <source>
        <strain evidence="9 10">G1</strain>
    </source>
</reference>
<dbReference type="GO" id="GO:0005737">
    <property type="term" value="C:cytoplasm"/>
    <property type="evidence" value="ECO:0007669"/>
    <property type="project" value="UniProtKB-SubCell"/>
</dbReference>
<evidence type="ECO:0000256" key="5">
    <source>
        <dbReference type="ARBA" id="ARBA00022833"/>
    </source>
</evidence>
<dbReference type="SMART" id="SM00184">
    <property type="entry name" value="RING"/>
    <property type="match status" value="1"/>
</dbReference>
<dbReference type="PANTHER" id="PTHR12983">
    <property type="entry name" value="RING FINGER 10 FAMILY MEMBER"/>
    <property type="match status" value="1"/>
</dbReference>
<feature type="compositionally biased region" description="Basic and acidic residues" evidence="7">
    <location>
        <begin position="855"/>
        <end position="869"/>
    </location>
</feature>
<dbReference type="OrthoDB" id="302966at2759"/>
<evidence type="ECO:0000256" key="6">
    <source>
        <dbReference type="PROSITE-ProRule" id="PRU00175"/>
    </source>
</evidence>
<evidence type="ECO:0000256" key="1">
    <source>
        <dbReference type="ARBA" id="ARBA00004496"/>
    </source>
</evidence>
<feature type="compositionally biased region" description="Polar residues" evidence="7">
    <location>
        <begin position="394"/>
        <end position="409"/>
    </location>
</feature>
<dbReference type="InterPro" id="IPR013083">
    <property type="entry name" value="Znf_RING/FYVE/PHD"/>
</dbReference>
<proteinExistence type="predicted"/>
<dbReference type="Proteomes" id="UP000193920">
    <property type="component" value="Unassembled WGS sequence"/>
</dbReference>
<dbReference type="EMBL" id="MCOG01000190">
    <property type="protein sequence ID" value="ORY27837.1"/>
    <property type="molecule type" value="Genomic_DNA"/>
</dbReference>
<feature type="compositionally biased region" description="Low complexity" evidence="7">
    <location>
        <begin position="37"/>
        <end position="83"/>
    </location>
</feature>
<keyword evidence="10" id="KW-1185">Reference proteome</keyword>
<feature type="region of interest" description="Disordered" evidence="7">
    <location>
        <begin position="789"/>
        <end position="907"/>
    </location>
</feature>
<keyword evidence="4 6" id="KW-0863">Zinc-finger</keyword>
<feature type="region of interest" description="Disordered" evidence="7">
    <location>
        <begin position="637"/>
        <end position="656"/>
    </location>
</feature>
<dbReference type="InterPro" id="IPR017907">
    <property type="entry name" value="Znf_RING_CS"/>
</dbReference>
<dbReference type="PROSITE" id="PS00518">
    <property type="entry name" value="ZF_RING_1"/>
    <property type="match status" value="1"/>
</dbReference>
<feature type="compositionally biased region" description="Basic and acidic residues" evidence="7">
    <location>
        <begin position="498"/>
        <end position="520"/>
    </location>
</feature>
<feature type="compositionally biased region" description="Low complexity" evidence="7">
    <location>
        <begin position="733"/>
        <end position="742"/>
    </location>
</feature>
<protein>
    <recommendedName>
        <fullName evidence="8">RING-type domain-containing protein</fullName>
    </recommendedName>
</protein>
<dbReference type="GO" id="GO:0045944">
    <property type="term" value="P:positive regulation of transcription by RNA polymerase II"/>
    <property type="evidence" value="ECO:0007669"/>
    <property type="project" value="TreeGrafter"/>
</dbReference>
<keyword evidence="2" id="KW-0963">Cytoplasm</keyword>
<feature type="compositionally biased region" description="Polar residues" evidence="7">
    <location>
        <begin position="84"/>
        <end position="94"/>
    </location>
</feature>
<dbReference type="InterPro" id="IPR001841">
    <property type="entry name" value="Znf_RING"/>
</dbReference>
<dbReference type="InterPro" id="IPR018957">
    <property type="entry name" value="Znf_C3HC4_RING-type"/>
</dbReference>
<feature type="region of interest" description="Disordered" evidence="7">
    <location>
        <begin position="498"/>
        <end position="522"/>
    </location>
</feature>
<dbReference type="STRING" id="1754190.A0A1Y2B023"/>
<dbReference type="GO" id="GO:0000976">
    <property type="term" value="F:transcription cis-regulatory region binding"/>
    <property type="evidence" value="ECO:0007669"/>
    <property type="project" value="TreeGrafter"/>
</dbReference>
<feature type="compositionally biased region" description="Basic and acidic residues" evidence="7">
    <location>
        <begin position="643"/>
        <end position="655"/>
    </location>
</feature>
<evidence type="ECO:0000259" key="8">
    <source>
        <dbReference type="PROSITE" id="PS50089"/>
    </source>
</evidence>
<evidence type="ECO:0000256" key="3">
    <source>
        <dbReference type="ARBA" id="ARBA00022723"/>
    </source>
</evidence>
<dbReference type="Gene3D" id="3.30.40.10">
    <property type="entry name" value="Zinc/RING finger domain, C3HC4 (zinc finger)"/>
    <property type="match status" value="1"/>
</dbReference>
<feature type="region of interest" description="Disordered" evidence="7">
    <location>
        <begin position="442"/>
        <end position="475"/>
    </location>
</feature>
<organism evidence="9 10">
    <name type="scientific">Neocallimastix californiae</name>
    <dbReference type="NCBI Taxonomy" id="1754190"/>
    <lineage>
        <taxon>Eukaryota</taxon>
        <taxon>Fungi</taxon>
        <taxon>Fungi incertae sedis</taxon>
        <taxon>Chytridiomycota</taxon>
        <taxon>Chytridiomycota incertae sedis</taxon>
        <taxon>Neocallimastigomycetes</taxon>
        <taxon>Neocallimastigales</taxon>
        <taxon>Neocallimastigaceae</taxon>
        <taxon>Neocallimastix</taxon>
    </lineage>
</organism>
<evidence type="ECO:0000256" key="7">
    <source>
        <dbReference type="SAM" id="MobiDB-lite"/>
    </source>
</evidence>
<dbReference type="AlphaFoldDB" id="A0A1Y2B023"/>
<dbReference type="PANTHER" id="PTHR12983:SF9">
    <property type="entry name" value="E3 UBIQUITIN-PROTEIN LIGASE RNF10"/>
    <property type="match status" value="1"/>
</dbReference>
<comment type="subcellular location">
    <subcellularLocation>
        <location evidence="1">Cytoplasm</location>
    </subcellularLocation>
</comment>
<feature type="region of interest" description="Disordered" evidence="7">
    <location>
        <begin position="393"/>
        <end position="426"/>
    </location>
</feature>
<accession>A0A1Y2B023</accession>